<dbReference type="SMART" id="SM00606">
    <property type="entry name" value="CBD_IV"/>
    <property type="match status" value="1"/>
</dbReference>
<keyword evidence="6 7" id="KW-0326">Glycosidase</keyword>
<dbReference type="CDD" id="cd18618">
    <property type="entry name" value="GH43_Xsa43E-like"/>
    <property type="match status" value="1"/>
</dbReference>
<reference evidence="11" key="1">
    <citation type="journal article" date="2019" name="Int. J. Syst. Evol. Microbiol.">
        <title>The Global Catalogue of Microorganisms (GCM) 10K type strain sequencing project: providing services to taxonomists for standard genome sequencing and annotation.</title>
        <authorList>
            <consortium name="The Broad Institute Genomics Platform"/>
            <consortium name="The Broad Institute Genome Sequencing Center for Infectious Disease"/>
            <person name="Wu L."/>
            <person name="Ma J."/>
        </authorList>
    </citation>
    <scope>NUCLEOTIDE SEQUENCE [LARGE SCALE GENOMIC DNA]</scope>
    <source>
        <strain evidence="11">KCTC 42456</strain>
    </source>
</reference>
<name>A0ABW5TVH4_9SPHI</name>
<evidence type="ECO:0000256" key="6">
    <source>
        <dbReference type="ARBA" id="ARBA00023295"/>
    </source>
</evidence>
<evidence type="ECO:0000256" key="8">
    <source>
        <dbReference type="SAM" id="SignalP"/>
    </source>
</evidence>
<dbReference type="PANTHER" id="PTHR43772:SF2">
    <property type="entry name" value="PUTATIVE (AFU_ORTHOLOGUE AFUA_2G04480)-RELATED"/>
    <property type="match status" value="1"/>
</dbReference>
<sequence length="455" mass="50981">MMNKTLLKSLIVFLVLTHVISVKAQNPIVQTNYTADPAPMVHNGKLFLYTSHDEDNSTWFVMNDWKLYTTEDMVNWTDHGAIASYKIFDWAKGDAWAIQVVERNGKFYLYAPITAKENNRPAIGVAISDSPYGPFIDPLGKPLVQMNAGDIDPTAFIDDDGQAYLYWGNPLLKYAKLNEDMISIDGEPNLVPMTEASFGKRNGNPERPTLYEEGPWLYKRNKLYYLLWPGGPLPEHIGYSTSKSPIGPWKYEGTLMAKEGGSFTNHPGMVDYKGKTYFFYHNGSLPGGGGFNRSVAVEEAEFNKDGTIKPMKMTTGIAKSLTTLNPYIINQAETIAWSKDVKASQNKEVGVFITAKKNGAYTRVRDADFGKNGPKKFTARVGTTHNTPVTMEIHLDSADGETVATIKIPRTGGNDRWSIVSADMPKITGVHDLYFVFKSKAETDLMYFDYWRFSK</sequence>
<dbReference type="CDD" id="cd04084">
    <property type="entry name" value="CBM6_xylanase-like"/>
    <property type="match status" value="1"/>
</dbReference>
<keyword evidence="3 8" id="KW-0732">Signal</keyword>
<evidence type="ECO:0000256" key="3">
    <source>
        <dbReference type="ARBA" id="ARBA00022729"/>
    </source>
</evidence>
<evidence type="ECO:0000313" key="11">
    <source>
        <dbReference type="Proteomes" id="UP001597546"/>
    </source>
</evidence>
<protein>
    <submittedName>
        <fullName evidence="10">Glycoside hydrolase family 43 protein</fullName>
    </submittedName>
</protein>
<feature type="signal peptide" evidence="8">
    <location>
        <begin position="1"/>
        <end position="24"/>
    </location>
</feature>
<dbReference type="SUPFAM" id="SSF49785">
    <property type="entry name" value="Galactose-binding domain-like"/>
    <property type="match status" value="1"/>
</dbReference>
<dbReference type="PROSITE" id="PS51175">
    <property type="entry name" value="CBM6"/>
    <property type="match status" value="1"/>
</dbReference>
<dbReference type="PANTHER" id="PTHR43772">
    <property type="entry name" value="ENDO-1,4-BETA-XYLANASE"/>
    <property type="match status" value="1"/>
</dbReference>
<keyword evidence="5" id="KW-0119">Carbohydrate metabolism</keyword>
<dbReference type="InterPro" id="IPR052176">
    <property type="entry name" value="Glycosyl_Hydrlase_43_Enz"/>
</dbReference>
<keyword evidence="4 7" id="KW-0378">Hydrolase</keyword>
<dbReference type="EMBL" id="JBHULV010000051">
    <property type="protein sequence ID" value="MFD2733093.1"/>
    <property type="molecule type" value="Genomic_DNA"/>
</dbReference>
<evidence type="ECO:0000256" key="5">
    <source>
        <dbReference type="ARBA" id="ARBA00023277"/>
    </source>
</evidence>
<evidence type="ECO:0000313" key="10">
    <source>
        <dbReference type="EMBL" id="MFD2733093.1"/>
    </source>
</evidence>
<dbReference type="Gene3D" id="2.60.120.260">
    <property type="entry name" value="Galactose-binding domain-like"/>
    <property type="match status" value="1"/>
</dbReference>
<dbReference type="InterPro" id="IPR005084">
    <property type="entry name" value="CBM6"/>
</dbReference>
<dbReference type="Pfam" id="PF04616">
    <property type="entry name" value="Glyco_hydro_43"/>
    <property type="match status" value="1"/>
</dbReference>
<dbReference type="SUPFAM" id="SSF75005">
    <property type="entry name" value="Arabinanase/levansucrase/invertase"/>
    <property type="match status" value="1"/>
</dbReference>
<dbReference type="InterPro" id="IPR006710">
    <property type="entry name" value="Glyco_hydro_43"/>
</dbReference>
<comment type="similarity">
    <text evidence="1 7">Belongs to the glycosyl hydrolase 43 family.</text>
</comment>
<gene>
    <name evidence="10" type="ORF">ACFSSE_15395</name>
</gene>
<keyword evidence="2" id="KW-0624">Polysaccharide degradation</keyword>
<evidence type="ECO:0000256" key="4">
    <source>
        <dbReference type="ARBA" id="ARBA00022801"/>
    </source>
</evidence>
<dbReference type="InterPro" id="IPR008979">
    <property type="entry name" value="Galactose-bd-like_sf"/>
</dbReference>
<keyword evidence="2" id="KW-0858">Xylan degradation</keyword>
<dbReference type="GO" id="GO:0016787">
    <property type="term" value="F:hydrolase activity"/>
    <property type="evidence" value="ECO:0007669"/>
    <property type="project" value="UniProtKB-KW"/>
</dbReference>
<feature type="domain" description="CBM6" evidence="9">
    <location>
        <begin position="328"/>
        <end position="454"/>
    </location>
</feature>
<dbReference type="Pfam" id="PF03422">
    <property type="entry name" value="CBM_6"/>
    <property type="match status" value="1"/>
</dbReference>
<proteinExistence type="inferred from homology"/>
<accession>A0ABW5TVH4</accession>
<dbReference type="Proteomes" id="UP001597546">
    <property type="component" value="Unassembled WGS sequence"/>
</dbReference>
<dbReference type="RefSeq" id="WP_379041510.1">
    <property type="nucleotide sequence ID" value="NZ_JBHSKW010000016.1"/>
</dbReference>
<evidence type="ECO:0000259" key="9">
    <source>
        <dbReference type="PROSITE" id="PS51175"/>
    </source>
</evidence>
<comment type="caution">
    <text evidence="10">The sequence shown here is derived from an EMBL/GenBank/DDBJ whole genome shotgun (WGS) entry which is preliminary data.</text>
</comment>
<evidence type="ECO:0000256" key="1">
    <source>
        <dbReference type="ARBA" id="ARBA00009865"/>
    </source>
</evidence>
<dbReference type="InterPro" id="IPR006584">
    <property type="entry name" value="Cellulose-bd_IV"/>
</dbReference>
<dbReference type="InterPro" id="IPR023296">
    <property type="entry name" value="Glyco_hydro_beta-prop_sf"/>
</dbReference>
<keyword evidence="11" id="KW-1185">Reference proteome</keyword>
<evidence type="ECO:0000256" key="2">
    <source>
        <dbReference type="ARBA" id="ARBA00022651"/>
    </source>
</evidence>
<dbReference type="Gene3D" id="2.115.10.20">
    <property type="entry name" value="Glycosyl hydrolase domain, family 43"/>
    <property type="match status" value="1"/>
</dbReference>
<evidence type="ECO:0000256" key="7">
    <source>
        <dbReference type="RuleBase" id="RU361187"/>
    </source>
</evidence>
<organism evidence="10 11">
    <name type="scientific">Pedobacter alpinus</name>
    <dbReference type="NCBI Taxonomy" id="1590643"/>
    <lineage>
        <taxon>Bacteria</taxon>
        <taxon>Pseudomonadati</taxon>
        <taxon>Bacteroidota</taxon>
        <taxon>Sphingobacteriia</taxon>
        <taxon>Sphingobacteriales</taxon>
        <taxon>Sphingobacteriaceae</taxon>
        <taxon>Pedobacter</taxon>
    </lineage>
</organism>
<feature type="chain" id="PRO_5046440990" evidence="8">
    <location>
        <begin position="25"/>
        <end position="455"/>
    </location>
</feature>